<evidence type="ECO:0000313" key="2">
    <source>
        <dbReference type="Proteomes" id="UP000037069"/>
    </source>
</evidence>
<keyword evidence="2" id="KW-1185">Reference proteome</keyword>
<protein>
    <submittedName>
        <fullName evidence="1">Uncharacterized protein</fullName>
    </submittedName>
</protein>
<dbReference type="EMBL" id="JRES01001162">
    <property type="protein sequence ID" value="KNC24945.1"/>
    <property type="molecule type" value="Genomic_DNA"/>
</dbReference>
<gene>
    <name evidence="1" type="ORF">FF38_08704</name>
</gene>
<accession>A0A0L0BY46</accession>
<name>A0A0L0BY46_LUCCU</name>
<dbReference type="AlphaFoldDB" id="A0A0L0BY46"/>
<proteinExistence type="predicted"/>
<sequence>MFLKNGCFYLKLAITSVIPKTNVLIQDFNEGQLLKDWLSDTIKFSFFVQGRLRSITLNTLDEKKRHGASSAKVSVVAQATERSQLLKKSFVIGQIWADPRERIKNLTQYANEEVVKSDCFSFSTHYISIYVFAFLRIKEVNSSLSLYLNIG</sequence>
<evidence type="ECO:0000313" key="1">
    <source>
        <dbReference type="EMBL" id="KNC24945.1"/>
    </source>
</evidence>
<comment type="caution">
    <text evidence="1">The sequence shown here is derived from an EMBL/GenBank/DDBJ whole genome shotgun (WGS) entry which is preliminary data.</text>
</comment>
<reference evidence="1 2" key="1">
    <citation type="journal article" date="2015" name="Nat. Commun.">
        <title>Lucilia cuprina genome unlocks parasitic fly biology to underpin future interventions.</title>
        <authorList>
            <person name="Anstead C.A."/>
            <person name="Korhonen P.K."/>
            <person name="Young N.D."/>
            <person name="Hall R.S."/>
            <person name="Jex A.R."/>
            <person name="Murali S.C."/>
            <person name="Hughes D.S."/>
            <person name="Lee S.F."/>
            <person name="Perry T."/>
            <person name="Stroehlein A.J."/>
            <person name="Ansell B.R."/>
            <person name="Breugelmans B."/>
            <person name="Hofmann A."/>
            <person name="Qu J."/>
            <person name="Dugan S."/>
            <person name="Lee S.L."/>
            <person name="Chao H."/>
            <person name="Dinh H."/>
            <person name="Han Y."/>
            <person name="Doddapaneni H.V."/>
            <person name="Worley K.C."/>
            <person name="Muzny D.M."/>
            <person name="Ioannidis P."/>
            <person name="Waterhouse R.M."/>
            <person name="Zdobnov E.M."/>
            <person name="James P.J."/>
            <person name="Bagnall N.H."/>
            <person name="Kotze A.C."/>
            <person name="Gibbs R.A."/>
            <person name="Richards S."/>
            <person name="Batterham P."/>
            <person name="Gasser R.B."/>
        </authorList>
    </citation>
    <scope>NUCLEOTIDE SEQUENCE [LARGE SCALE GENOMIC DNA]</scope>
    <source>
        <strain evidence="1 2">LS</strain>
        <tissue evidence="1">Full body</tissue>
    </source>
</reference>
<dbReference type="Proteomes" id="UP000037069">
    <property type="component" value="Unassembled WGS sequence"/>
</dbReference>
<organism evidence="1 2">
    <name type="scientific">Lucilia cuprina</name>
    <name type="common">Green bottle fly</name>
    <name type="synonym">Australian sheep blowfly</name>
    <dbReference type="NCBI Taxonomy" id="7375"/>
    <lineage>
        <taxon>Eukaryota</taxon>
        <taxon>Metazoa</taxon>
        <taxon>Ecdysozoa</taxon>
        <taxon>Arthropoda</taxon>
        <taxon>Hexapoda</taxon>
        <taxon>Insecta</taxon>
        <taxon>Pterygota</taxon>
        <taxon>Neoptera</taxon>
        <taxon>Endopterygota</taxon>
        <taxon>Diptera</taxon>
        <taxon>Brachycera</taxon>
        <taxon>Muscomorpha</taxon>
        <taxon>Oestroidea</taxon>
        <taxon>Calliphoridae</taxon>
        <taxon>Luciliinae</taxon>
        <taxon>Lucilia</taxon>
    </lineage>
</organism>